<dbReference type="RefSeq" id="WP_083378877.1">
    <property type="nucleotide sequence ID" value="NZ_FOIL01000033.1"/>
</dbReference>
<dbReference type="Pfam" id="PF00027">
    <property type="entry name" value="cNMP_binding"/>
    <property type="match status" value="1"/>
</dbReference>
<sequence length="223" mass="25158">MEILASFWKKCALFQRIPDPMIREFLEKNGAGILSLKKGEMVFHEEDEPKGILILLSGSIVVGSNTLSGKRQIVTTIDRPGEIFGEVFLFMRKTCYGHYAETQKDSRILRIPERVLMEPGEVNSRILENMLSILASKAFYLNRRLQIVTCSSLRQKIAKTIAMSIGGDFSRPYTAGREELADFIGAARPSVSRELMNMQREGLVRVEGRKIFLAGPEALDMQE</sequence>
<dbReference type="PROSITE" id="PS51063">
    <property type="entry name" value="HTH_CRP_2"/>
    <property type="match status" value="1"/>
</dbReference>
<dbReference type="CDD" id="cd00038">
    <property type="entry name" value="CAP_ED"/>
    <property type="match status" value="1"/>
</dbReference>
<feature type="domain" description="Cyclic nucleotide-binding" evidence="4">
    <location>
        <begin position="13"/>
        <end position="90"/>
    </location>
</feature>
<dbReference type="AlphaFoldDB" id="A0A1I0GIL8"/>
<dbReference type="PROSITE" id="PS50042">
    <property type="entry name" value="CNMP_BINDING_3"/>
    <property type="match status" value="1"/>
</dbReference>
<dbReference type="InterPro" id="IPR000595">
    <property type="entry name" value="cNMP-bd_dom"/>
</dbReference>
<dbReference type="EMBL" id="FOIL01000033">
    <property type="protein sequence ID" value="SET69882.1"/>
    <property type="molecule type" value="Genomic_DNA"/>
</dbReference>
<keyword evidence="1" id="KW-0805">Transcription regulation</keyword>
<evidence type="ECO:0000256" key="3">
    <source>
        <dbReference type="ARBA" id="ARBA00023163"/>
    </source>
</evidence>
<evidence type="ECO:0000313" key="6">
    <source>
        <dbReference type="EMBL" id="SET69882.1"/>
    </source>
</evidence>
<evidence type="ECO:0000256" key="2">
    <source>
        <dbReference type="ARBA" id="ARBA00023125"/>
    </source>
</evidence>
<evidence type="ECO:0000256" key="1">
    <source>
        <dbReference type="ARBA" id="ARBA00023015"/>
    </source>
</evidence>
<keyword evidence="6" id="KW-0418">Kinase</keyword>
<accession>A0A1I0GIL8</accession>
<feature type="domain" description="HTH crp-type" evidence="5">
    <location>
        <begin position="151"/>
        <end position="217"/>
    </location>
</feature>
<dbReference type="SUPFAM" id="SSF51206">
    <property type="entry name" value="cAMP-binding domain-like"/>
    <property type="match status" value="1"/>
</dbReference>
<protein>
    <submittedName>
        <fullName evidence="6">cAMP-binding domain of CRP or a regulatory subunit of cAMP-dependent protein kinases</fullName>
    </submittedName>
</protein>
<name>A0A1I0GIL8_9FIRM</name>
<organism evidence="6 7">
    <name type="scientific">[Clostridium] aminophilum</name>
    <dbReference type="NCBI Taxonomy" id="1526"/>
    <lineage>
        <taxon>Bacteria</taxon>
        <taxon>Bacillati</taxon>
        <taxon>Bacillota</taxon>
        <taxon>Clostridia</taxon>
        <taxon>Lachnospirales</taxon>
        <taxon>Lachnospiraceae</taxon>
    </lineage>
</organism>
<dbReference type="GO" id="GO:0003700">
    <property type="term" value="F:DNA-binding transcription factor activity"/>
    <property type="evidence" value="ECO:0007669"/>
    <property type="project" value="TreeGrafter"/>
</dbReference>
<dbReference type="SMART" id="SM00100">
    <property type="entry name" value="cNMP"/>
    <property type="match status" value="1"/>
</dbReference>
<dbReference type="InterPro" id="IPR036390">
    <property type="entry name" value="WH_DNA-bd_sf"/>
</dbReference>
<dbReference type="STRING" id="1526.SAMN02910262_01095"/>
<dbReference type="eggNOG" id="COG0664">
    <property type="taxonomic scope" value="Bacteria"/>
</dbReference>
<dbReference type="GO" id="GO:0016301">
    <property type="term" value="F:kinase activity"/>
    <property type="evidence" value="ECO:0007669"/>
    <property type="project" value="UniProtKB-KW"/>
</dbReference>
<dbReference type="GO" id="GO:0003677">
    <property type="term" value="F:DNA binding"/>
    <property type="evidence" value="ECO:0007669"/>
    <property type="project" value="UniProtKB-KW"/>
</dbReference>
<dbReference type="OrthoDB" id="9774616at2"/>
<gene>
    <name evidence="6" type="ORF">SAMN04487771_103329</name>
</gene>
<dbReference type="GO" id="GO:0005829">
    <property type="term" value="C:cytosol"/>
    <property type="evidence" value="ECO:0007669"/>
    <property type="project" value="TreeGrafter"/>
</dbReference>
<keyword evidence="7" id="KW-1185">Reference proteome</keyword>
<keyword evidence="3" id="KW-0804">Transcription</keyword>
<dbReference type="SMART" id="SM00419">
    <property type="entry name" value="HTH_CRP"/>
    <property type="match status" value="1"/>
</dbReference>
<dbReference type="PANTHER" id="PTHR24567">
    <property type="entry name" value="CRP FAMILY TRANSCRIPTIONAL REGULATORY PROTEIN"/>
    <property type="match status" value="1"/>
</dbReference>
<dbReference type="InterPro" id="IPR014710">
    <property type="entry name" value="RmlC-like_jellyroll"/>
</dbReference>
<evidence type="ECO:0000259" key="5">
    <source>
        <dbReference type="PROSITE" id="PS51063"/>
    </source>
</evidence>
<keyword evidence="2" id="KW-0238">DNA-binding</keyword>
<keyword evidence="6" id="KW-0808">Transferase</keyword>
<dbReference type="SUPFAM" id="SSF46785">
    <property type="entry name" value="Winged helix' DNA-binding domain"/>
    <property type="match status" value="1"/>
</dbReference>
<dbReference type="Pfam" id="PF13545">
    <property type="entry name" value="HTH_Crp_2"/>
    <property type="match status" value="1"/>
</dbReference>
<evidence type="ECO:0000313" key="7">
    <source>
        <dbReference type="Proteomes" id="UP000199820"/>
    </source>
</evidence>
<evidence type="ECO:0000259" key="4">
    <source>
        <dbReference type="PROSITE" id="PS50042"/>
    </source>
</evidence>
<dbReference type="InterPro" id="IPR018490">
    <property type="entry name" value="cNMP-bd_dom_sf"/>
</dbReference>
<dbReference type="InterPro" id="IPR050397">
    <property type="entry name" value="Env_Response_Regulators"/>
</dbReference>
<dbReference type="PANTHER" id="PTHR24567:SF58">
    <property type="entry name" value="CYCLIC AMP-BINDING REGULATORY PROTEIN"/>
    <property type="match status" value="1"/>
</dbReference>
<dbReference type="Gene3D" id="2.60.120.10">
    <property type="entry name" value="Jelly Rolls"/>
    <property type="match status" value="1"/>
</dbReference>
<dbReference type="Proteomes" id="UP000199820">
    <property type="component" value="Unassembled WGS sequence"/>
</dbReference>
<proteinExistence type="predicted"/>
<dbReference type="InterPro" id="IPR012318">
    <property type="entry name" value="HTH_CRP"/>
</dbReference>
<reference evidence="6 7" key="1">
    <citation type="submission" date="2016-10" db="EMBL/GenBank/DDBJ databases">
        <authorList>
            <person name="de Groot N.N."/>
        </authorList>
    </citation>
    <scope>NUCLEOTIDE SEQUENCE [LARGE SCALE GENOMIC DNA]</scope>
    <source>
        <strain evidence="6 7">KH1P1</strain>
    </source>
</reference>